<proteinExistence type="predicted"/>
<dbReference type="InterPro" id="IPR018004">
    <property type="entry name" value="KilA/APSES_HTH"/>
</dbReference>
<reference evidence="3 4" key="1">
    <citation type="journal article" date="2013" name="J. Virol.">
        <title>New Insights into the Evolution of Entomopoxvirinae from the Complete Genome Sequences of Four Entomopoxviruses Infecting Adoxophyes honmai, Choristoneura biennis, Choristoneura rosaceana, and Mythimna separata.</title>
        <authorList>
            <person name="Theze J."/>
            <person name="Takatsuka J."/>
            <person name="Li Z."/>
            <person name="Gallais J."/>
            <person name="Doucet D."/>
            <person name="Arif B."/>
            <person name="Nakai M."/>
            <person name="Herniou E.A."/>
        </authorList>
    </citation>
    <scope>NUCLEOTIDE SEQUENCE [LARGE SCALE GENOMIC DNA]</scope>
</reference>
<dbReference type="Pfam" id="PF12299">
    <property type="entry name" value="DUF3627"/>
    <property type="match status" value="1"/>
</dbReference>
<dbReference type="PROSITE" id="PS51301">
    <property type="entry name" value="KILA_N"/>
    <property type="match status" value="1"/>
</dbReference>
<dbReference type="SMART" id="SM01252">
    <property type="entry name" value="KilA-N"/>
    <property type="match status" value="1"/>
</dbReference>
<keyword evidence="1" id="KW-0175">Coiled coil</keyword>
<dbReference type="OrthoDB" id="39115at10239"/>
<evidence type="ECO:0000256" key="1">
    <source>
        <dbReference type="SAM" id="Coils"/>
    </source>
</evidence>
<dbReference type="GeneID" id="15613923"/>
<name>A0A916NZ09_9POXV</name>
<evidence type="ECO:0000313" key="3">
    <source>
        <dbReference type="EMBL" id="CCU56499.1"/>
    </source>
</evidence>
<dbReference type="InterPro" id="IPR022549">
    <property type="entry name" value="DUF3627"/>
</dbReference>
<accession>A0A916NZ09</accession>
<dbReference type="Proteomes" id="UP000792671">
    <property type="component" value="Genome"/>
</dbReference>
<dbReference type="KEGG" id="vg:15613923"/>
<protein>
    <submittedName>
        <fullName evidence="3">N1R/p28-like protein</fullName>
    </submittedName>
</protein>
<evidence type="ECO:0000313" key="4">
    <source>
        <dbReference type="Proteomes" id="UP000792671"/>
    </source>
</evidence>
<feature type="coiled-coil region" evidence="1">
    <location>
        <begin position="144"/>
        <end position="171"/>
    </location>
</feature>
<dbReference type="Pfam" id="PF04383">
    <property type="entry name" value="KilA-N"/>
    <property type="match status" value="1"/>
</dbReference>
<sequence>MSSLNDICYEKIKDSFYYGLFSDFKLIIDKNTGYFNATKLCKDGGRRFKKWLENYKSKELIRYIDDNTPSPNSGRVCVYDNFNIKYKNNVIYEIYFKNNDKINDIVSGTYVSKDLVLSISIWISNEFYIKCSNIIENYYINDFKLKYENNVKNLTEKINNLEIDKNNIISRFNSDIKPKIINVPRDIEIYSNIVLIKLNYDDKYYITTVRDRDLHKKIRKLRNTYSDMRILYRLSEVPNAKYLYDNIKNRLIEEEIVEFYYSTFNFKEITDDYRILEIAVTDIMDEEYENVDNLE</sequence>
<organism evidence="3 4">
    <name type="scientific">Mythimna separata entomopoxvirus 'L'</name>
    <dbReference type="NCBI Taxonomy" id="1293572"/>
    <lineage>
        <taxon>Viruses</taxon>
        <taxon>Varidnaviria</taxon>
        <taxon>Bamfordvirae</taxon>
        <taxon>Nucleocytoviricota</taxon>
        <taxon>Pokkesviricetes</taxon>
        <taxon>Chitovirales</taxon>
        <taxon>Poxviridae</taxon>
        <taxon>Entomopoxvirinae</taxon>
        <taxon>Betaentomopoxvirus</taxon>
        <taxon>Betaentomopoxvirus mseparata</taxon>
        <taxon>Mythimna separata entomopoxvirus</taxon>
    </lineage>
</organism>
<evidence type="ECO:0000259" key="2">
    <source>
        <dbReference type="PROSITE" id="PS51301"/>
    </source>
</evidence>
<keyword evidence="4" id="KW-1185">Reference proteome</keyword>
<dbReference type="InterPro" id="IPR017880">
    <property type="entry name" value="KilA_N"/>
</dbReference>
<gene>
    <name evidence="3" type="ORF">MYSEV_301</name>
</gene>
<dbReference type="RefSeq" id="YP_008003818.1">
    <property type="nucleotide sequence ID" value="NC_021246.1"/>
</dbReference>
<feature type="domain" description="KilA-N" evidence="2">
    <location>
        <begin position="15"/>
        <end position="138"/>
    </location>
</feature>
<dbReference type="EMBL" id="HF679134">
    <property type="protein sequence ID" value="CCU56499.1"/>
    <property type="molecule type" value="Genomic_DNA"/>
</dbReference>